<proteinExistence type="predicted"/>
<feature type="domain" description="Protein-arginine deiminase C-terminal" evidence="2">
    <location>
        <begin position="194"/>
        <end position="584"/>
    </location>
</feature>
<dbReference type="AlphaFoldDB" id="A0A7C8MIV4"/>
<gene>
    <name evidence="3" type="ORF">GQX73_g10117</name>
</gene>
<dbReference type="InterPro" id="IPR004303">
    <property type="entry name" value="PAD"/>
</dbReference>
<reference evidence="3 4" key="1">
    <citation type="submission" date="2019-12" db="EMBL/GenBank/DDBJ databases">
        <title>Draft genome sequence of the ascomycete Xylaria multiplex DSM 110363.</title>
        <authorList>
            <person name="Buettner E."/>
            <person name="Kellner H."/>
        </authorList>
    </citation>
    <scope>NUCLEOTIDE SEQUENCE [LARGE SCALE GENOMIC DNA]</scope>
    <source>
        <strain evidence="3 4">DSM 110363</strain>
    </source>
</reference>
<dbReference type="PANTHER" id="PTHR10837">
    <property type="entry name" value="PEPTIDYLARGININE DEIMINASE"/>
    <property type="match status" value="1"/>
</dbReference>
<dbReference type="InterPro" id="IPR036556">
    <property type="entry name" value="PAD_central_sf"/>
</dbReference>
<feature type="signal peptide" evidence="1">
    <location>
        <begin position="1"/>
        <end position="25"/>
    </location>
</feature>
<comment type="caution">
    <text evidence="3">The sequence shown here is derived from an EMBL/GenBank/DDBJ whole genome shotgun (WGS) entry which is preliminary data.</text>
</comment>
<dbReference type="PANTHER" id="PTHR10837:SF8">
    <property type="entry name" value="PROTEIN-ARGININE DEIMINASE"/>
    <property type="match status" value="1"/>
</dbReference>
<evidence type="ECO:0000313" key="4">
    <source>
        <dbReference type="Proteomes" id="UP000481858"/>
    </source>
</evidence>
<dbReference type="SUPFAM" id="SSF110083">
    <property type="entry name" value="Peptidylarginine deiminase Pad4, middle domain"/>
    <property type="match status" value="1"/>
</dbReference>
<dbReference type="GO" id="GO:0005509">
    <property type="term" value="F:calcium ion binding"/>
    <property type="evidence" value="ECO:0007669"/>
    <property type="project" value="InterPro"/>
</dbReference>
<dbReference type="InterPro" id="IPR013530">
    <property type="entry name" value="PAD_C"/>
</dbReference>
<dbReference type="GO" id="GO:0004668">
    <property type="term" value="F:protein-arginine deiminase activity"/>
    <property type="evidence" value="ECO:0007669"/>
    <property type="project" value="InterPro"/>
</dbReference>
<evidence type="ECO:0000259" key="2">
    <source>
        <dbReference type="Pfam" id="PF03068"/>
    </source>
</evidence>
<protein>
    <recommendedName>
        <fullName evidence="2">Protein-arginine deiminase C-terminal domain-containing protein</fullName>
    </recommendedName>
</protein>
<dbReference type="Pfam" id="PF03068">
    <property type="entry name" value="PAD"/>
    <property type="match status" value="1"/>
</dbReference>
<organism evidence="3 4">
    <name type="scientific">Xylaria multiplex</name>
    <dbReference type="NCBI Taxonomy" id="323545"/>
    <lineage>
        <taxon>Eukaryota</taxon>
        <taxon>Fungi</taxon>
        <taxon>Dikarya</taxon>
        <taxon>Ascomycota</taxon>
        <taxon>Pezizomycotina</taxon>
        <taxon>Sordariomycetes</taxon>
        <taxon>Xylariomycetidae</taxon>
        <taxon>Xylariales</taxon>
        <taxon>Xylariaceae</taxon>
        <taxon>Xylaria</taxon>
    </lineage>
</organism>
<dbReference type="OrthoDB" id="5102063at2759"/>
<feature type="chain" id="PRO_5028925670" description="Protein-arginine deiminase C-terminal domain-containing protein" evidence="1">
    <location>
        <begin position="26"/>
        <end position="600"/>
    </location>
</feature>
<keyword evidence="1" id="KW-0732">Signal</keyword>
<keyword evidence="4" id="KW-1185">Reference proteome</keyword>
<sequence length="600" mass="66705">MVFPIISRCLVLAVLLLCRFGVGWKADIRADSNRDGIVDIVGDSDLGDKYEWSDLAGAIFLANIGDTDRRCSKIALSDDSLSDEALAACNDASDDIQRSPNYMASIKTVPIPDLEDGAWGHIQVTEEISRKNVRLFRLEEGEWIITTNDYKFNASQLKEGLDLGIDARDTRRPSGWDGRAEVHFHVQNELEFQVDDVYLRVAPILTFHHLMGVSEVLTTNDDDSEVQKQFVSNLTDILNEPNPPTSLWLFNTDDIWTQDFVEPAYTSIPGPNGPITLEVMIRSSQGSRTAGRLVFEYLRQTGRGAVYSTGGTRDEIDSMGNLETIPPYSFEDKSFPAGRIIEGSHAESYPTYPHVYEYMRAQEFQDPLILDTDWLAVGHVDEIVQFLPANTQHGWALYIADPMAGINILESAKQDHGDTPAFSRENDCDDVPDLTIAELLTDKLKRDNKRFAEKLDNVLNVLQKETGIATEDVHHVPMIFTTGVCWGPDDGVTPDRNCSTKHAAALYPAVLNGVVLSDSTYLSPKPWGPVIDGTDILEEATNKVYKEVGLEVVYIDDWCSHHKGGGDVHCGTNTIRVPNQPWWNTTSLASNGETAGRNEL</sequence>
<dbReference type="GO" id="GO:0005737">
    <property type="term" value="C:cytoplasm"/>
    <property type="evidence" value="ECO:0007669"/>
    <property type="project" value="InterPro"/>
</dbReference>
<accession>A0A7C8MIV4</accession>
<dbReference type="Gene3D" id="3.75.10.10">
    <property type="entry name" value="L-arginine/glycine Amidinotransferase, Chain A"/>
    <property type="match status" value="1"/>
</dbReference>
<dbReference type="EMBL" id="WUBL01000203">
    <property type="protein sequence ID" value="KAF2963448.1"/>
    <property type="molecule type" value="Genomic_DNA"/>
</dbReference>
<dbReference type="InParanoid" id="A0A7C8MIV4"/>
<evidence type="ECO:0000256" key="1">
    <source>
        <dbReference type="SAM" id="SignalP"/>
    </source>
</evidence>
<evidence type="ECO:0000313" key="3">
    <source>
        <dbReference type="EMBL" id="KAF2963448.1"/>
    </source>
</evidence>
<dbReference type="Proteomes" id="UP000481858">
    <property type="component" value="Unassembled WGS sequence"/>
</dbReference>
<dbReference type="SUPFAM" id="SSF55909">
    <property type="entry name" value="Pentein"/>
    <property type="match status" value="1"/>
</dbReference>
<name>A0A7C8MIV4_9PEZI</name>